<keyword evidence="7" id="KW-0829">Tyrosine-protein kinase</keyword>
<keyword evidence="10" id="KW-1133">Transmembrane helix</keyword>
<dbReference type="Proteomes" id="UP000646053">
    <property type="component" value="Unassembled WGS sequence"/>
</dbReference>
<comment type="caution">
    <text evidence="12">The sequence shown here is derived from an EMBL/GenBank/DDBJ whole genome shotgun (WGS) entry which is preliminary data.</text>
</comment>
<comment type="similarity">
    <text evidence="1">Belongs to the CpsD/CapB family.</text>
</comment>
<dbReference type="SUPFAM" id="SSF52540">
    <property type="entry name" value="P-loop containing nucleoside triphosphate hydrolases"/>
    <property type="match status" value="1"/>
</dbReference>
<evidence type="ECO:0000256" key="1">
    <source>
        <dbReference type="ARBA" id="ARBA00007316"/>
    </source>
</evidence>
<keyword evidence="6" id="KW-0067">ATP-binding</keyword>
<name>A0A8J7Z4B8_9CYAN</name>
<evidence type="ECO:0000256" key="5">
    <source>
        <dbReference type="ARBA" id="ARBA00022777"/>
    </source>
</evidence>
<dbReference type="Gene3D" id="3.40.50.300">
    <property type="entry name" value="P-loop containing nucleotide triphosphate hydrolases"/>
    <property type="match status" value="1"/>
</dbReference>
<protein>
    <recommendedName>
        <fullName evidence="2">non-specific protein-tyrosine kinase</fullName>
        <ecNumber evidence="2">2.7.10.2</ecNumber>
    </recommendedName>
</protein>
<dbReference type="Pfam" id="PF13614">
    <property type="entry name" value="AAA_31"/>
    <property type="match status" value="1"/>
</dbReference>
<evidence type="ECO:0000256" key="7">
    <source>
        <dbReference type="ARBA" id="ARBA00023137"/>
    </source>
</evidence>
<comment type="catalytic activity">
    <reaction evidence="8">
        <text>L-tyrosyl-[protein] + ATP = O-phospho-L-tyrosyl-[protein] + ADP + H(+)</text>
        <dbReference type="Rhea" id="RHEA:10596"/>
        <dbReference type="Rhea" id="RHEA-COMP:10136"/>
        <dbReference type="Rhea" id="RHEA-COMP:20101"/>
        <dbReference type="ChEBI" id="CHEBI:15378"/>
        <dbReference type="ChEBI" id="CHEBI:30616"/>
        <dbReference type="ChEBI" id="CHEBI:46858"/>
        <dbReference type="ChEBI" id="CHEBI:61978"/>
        <dbReference type="ChEBI" id="CHEBI:456216"/>
        <dbReference type="EC" id="2.7.10.2"/>
    </reaction>
</comment>
<evidence type="ECO:0000256" key="4">
    <source>
        <dbReference type="ARBA" id="ARBA00022741"/>
    </source>
</evidence>
<proteinExistence type="inferred from homology"/>
<dbReference type="InterPro" id="IPR025669">
    <property type="entry name" value="AAA_dom"/>
</dbReference>
<accession>A0A8J7Z4B8</accession>
<reference evidence="12" key="1">
    <citation type="submission" date="2019-12" db="EMBL/GenBank/DDBJ databases">
        <title>High-Quality draft genome sequences of three cyanobacteria isolated from the limestone walls of the Old Cathedral of Coimbra.</title>
        <authorList>
            <person name="Tiago I."/>
            <person name="Soares F."/>
            <person name="Portugal A."/>
        </authorList>
    </citation>
    <scope>NUCLEOTIDE SEQUENCE</scope>
    <source>
        <strain evidence="12">A</strain>
    </source>
</reference>
<gene>
    <name evidence="12" type="ORF">GS601_02730</name>
</gene>
<keyword evidence="3 12" id="KW-0808">Transferase</keyword>
<keyword evidence="10" id="KW-0812">Transmembrane</keyword>
<organism evidence="12 13">
    <name type="scientific">Myxacorys almedinensis A</name>
    <dbReference type="NCBI Taxonomy" id="2690445"/>
    <lineage>
        <taxon>Bacteria</taxon>
        <taxon>Bacillati</taxon>
        <taxon>Cyanobacteriota</taxon>
        <taxon>Cyanophyceae</taxon>
        <taxon>Leptolyngbyales</taxon>
        <taxon>Leptolyngbyaceae</taxon>
        <taxon>Myxacorys</taxon>
        <taxon>Myxacorys almedinensis</taxon>
    </lineage>
</organism>
<dbReference type="EC" id="2.7.10.2" evidence="2"/>
<evidence type="ECO:0000256" key="6">
    <source>
        <dbReference type="ARBA" id="ARBA00022840"/>
    </source>
</evidence>
<dbReference type="InterPro" id="IPR027417">
    <property type="entry name" value="P-loop_NTPase"/>
</dbReference>
<evidence type="ECO:0000256" key="9">
    <source>
        <dbReference type="SAM" id="Coils"/>
    </source>
</evidence>
<evidence type="ECO:0000256" key="10">
    <source>
        <dbReference type="SAM" id="Phobius"/>
    </source>
</evidence>
<dbReference type="NCBIfam" id="TIGR01007">
    <property type="entry name" value="eps_fam"/>
    <property type="match status" value="1"/>
</dbReference>
<dbReference type="RefSeq" id="WP_162421710.1">
    <property type="nucleotide sequence ID" value="NZ_WVIE01000002.1"/>
</dbReference>
<dbReference type="InterPro" id="IPR005702">
    <property type="entry name" value="Wzc-like_C"/>
</dbReference>
<keyword evidence="4" id="KW-0547">Nucleotide-binding</keyword>
<sequence>MNTNPLSKSSLYPSDLSPNFDQGAPVHFLSLNSTDNKSGIEFRKIWEVVRRRKLFVGTVASLIFAATMTWSVSRKPIYLSTFRLLVEPNRTSVQDPQQAMLPNVAGSSVNYTTLTQVLSSSQILYPLYQSLQAEYQSLTFEQFLKGLAISRVKDTEILDISYLDQDSTQGLVVAEKLAEHYLKYSEQLRSRDLQQGVTFVEKQLPGLTNRVNQIQGKLEDFRKQHGIVNPEDRAKYLTEMSGQIEAEQKGVQAKLAESKALYATLSQQVRHTPEQAIAASALSESKTFQGLRDQLQQLETQVSINAERLTPESPPLQALLKKREGLLAQMQLEAQRTLKPTGMEKAQSNLSGSLIDLNRQLITVSNEIRALEAKNQSLLATAEQLQSSFASIPALVRQNVDFQRELKVANDSLDRFLASQENLQIQAAQKNQPWQVISAPSQRAAPVFPNVPQSMGLGFLGSLFLSVLAALLVEKLDDVLYSAEDLKQGVKFPVLSVIPFYRNVAELSLPAIASLRNLPASPSESELDQPQEVTPSARPFAIDLNEDAAIFREAFRSLYLNVSVLNLTNAIHSVVITSPLASDGKSTIALNTALAAAIMGQRVLIVDADLYRSKTHIYARVPNEDGLSQCLTSDVPAHRLIQQSPLDQNLFVLTAGKPQMDASRLLSSAKMKQMMEALKGDYDLIIYDAPPVLGFSDSAILSSHTDGSVVVVGLGNTGRTALVESLRNLQLSGNTVLGVVANCLKPGTHLAHDYHKYVRRNYNTELTGSASI</sequence>
<dbReference type="GO" id="GO:0005524">
    <property type="term" value="F:ATP binding"/>
    <property type="evidence" value="ECO:0007669"/>
    <property type="project" value="UniProtKB-KW"/>
</dbReference>
<dbReference type="AlphaFoldDB" id="A0A8J7Z4B8"/>
<dbReference type="EMBL" id="WVIE01000002">
    <property type="protein sequence ID" value="NDJ16213.1"/>
    <property type="molecule type" value="Genomic_DNA"/>
</dbReference>
<evidence type="ECO:0000256" key="2">
    <source>
        <dbReference type="ARBA" id="ARBA00011903"/>
    </source>
</evidence>
<evidence type="ECO:0000313" key="13">
    <source>
        <dbReference type="Proteomes" id="UP000646053"/>
    </source>
</evidence>
<keyword evidence="9" id="KW-0175">Coiled coil</keyword>
<feature type="domain" description="AAA" evidence="11">
    <location>
        <begin position="584"/>
        <end position="734"/>
    </location>
</feature>
<dbReference type="GO" id="GO:0004715">
    <property type="term" value="F:non-membrane spanning protein tyrosine kinase activity"/>
    <property type="evidence" value="ECO:0007669"/>
    <property type="project" value="UniProtKB-EC"/>
</dbReference>
<keyword evidence="13" id="KW-1185">Reference proteome</keyword>
<dbReference type="PANTHER" id="PTHR32309">
    <property type="entry name" value="TYROSINE-PROTEIN KINASE"/>
    <property type="match status" value="1"/>
</dbReference>
<feature type="transmembrane region" description="Helical" evidence="10">
    <location>
        <begin position="54"/>
        <end position="73"/>
    </location>
</feature>
<keyword evidence="10" id="KW-0472">Membrane</keyword>
<dbReference type="GO" id="GO:0005886">
    <property type="term" value="C:plasma membrane"/>
    <property type="evidence" value="ECO:0007669"/>
    <property type="project" value="TreeGrafter"/>
</dbReference>
<dbReference type="PANTHER" id="PTHR32309:SF13">
    <property type="entry name" value="FERRIC ENTEROBACTIN TRANSPORT PROTEIN FEPE"/>
    <property type="match status" value="1"/>
</dbReference>
<feature type="coiled-coil region" evidence="9">
    <location>
        <begin position="354"/>
        <end position="388"/>
    </location>
</feature>
<evidence type="ECO:0000256" key="3">
    <source>
        <dbReference type="ARBA" id="ARBA00022679"/>
    </source>
</evidence>
<evidence type="ECO:0000256" key="8">
    <source>
        <dbReference type="ARBA" id="ARBA00051245"/>
    </source>
</evidence>
<dbReference type="CDD" id="cd05387">
    <property type="entry name" value="BY-kinase"/>
    <property type="match status" value="1"/>
</dbReference>
<dbReference type="InterPro" id="IPR050445">
    <property type="entry name" value="Bact_polysacc_biosynth/exp"/>
</dbReference>
<evidence type="ECO:0000259" key="11">
    <source>
        <dbReference type="Pfam" id="PF13614"/>
    </source>
</evidence>
<keyword evidence="5" id="KW-0418">Kinase</keyword>
<evidence type="ECO:0000313" key="12">
    <source>
        <dbReference type="EMBL" id="NDJ16213.1"/>
    </source>
</evidence>